<protein>
    <recommendedName>
        <fullName evidence="5">Hypoxia up-regulated protein 1</fullName>
    </recommendedName>
</protein>
<keyword evidence="2" id="KW-0547">Nucleotide-binding</keyword>
<dbReference type="Gene3D" id="3.30.420.40">
    <property type="match status" value="1"/>
</dbReference>
<evidence type="ECO:0000313" key="6">
    <source>
        <dbReference type="Proteomes" id="UP000887577"/>
    </source>
</evidence>
<evidence type="ECO:0000313" key="7">
    <source>
        <dbReference type="WBParaSite" id="PSU_v2.g8852.t1"/>
    </source>
</evidence>
<dbReference type="GO" id="GO:0030968">
    <property type="term" value="P:endoplasmic reticulum unfolded protein response"/>
    <property type="evidence" value="ECO:0007669"/>
    <property type="project" value="TreeGrafter"/>
</dbReference>
<proteinExistence type="inferred from homology"/>
<sequence>MWPMSSYPSLQRFPSYGSDNVYPPSNSFYDQSPPFVEPYPSSYPSRSLAYDYQPSGMSYGGPALGSRAHDVAMASLTNYVYDKDNFHVLIFLLNFLLNFFCCSPKIRQFLYQLIFVLIYTAMVNKPDFGLRISADSLTAFIYSPEGKIRIIKDADGIEKTGYFVSFANNKVIIGKGAEEDLESYPDSVIYDFFDMLGLSDQEITVNEKWNFQVFSVDGAIEIGFHDGEEQCRISVQDLLAVFLNGIKKNVEDFLGYEVSTVKVHVQLGITGSQKTEVLHAIQMIGLSAIK</sequence>
<evidence type="ECO:0000256" key="5">
    <source>
        <dbReference type="ARBA" id="ARBA00040503"/>
    </source>
</evidence>
<dbReference type="SUPFAM" id="SSF53067">
    <property type="entry name" value="Actin-like ATPase domain"/>
    <property type="match status" value="1"/>
</dbReference>
<dbReference type="GO" id="GO:0034663">
    <property type="term" value="C:endoplasmic reticulum chaperone complex"/>
    <property type="evidence" value="ECO:0007669"/>
    <property type="project" value="TreeGrafter"/>
</dbReference>
<reference evidence="7" key="1">
    <citation type="submission" date="2022-11" db="UniProtKB">
        <authorList>
            <consortium name="WormBaseParasite"/>
        </authorList>
    </citation>
    <scope>IDENTIFICATION</scope>
</reference>
<dbReference type="InterPro" id="IPR043129">
    <property type="entry name" value="ATPase_NBD"/>
</dbReference>
<dbReference type="Gene3D" id="3.30.30.30">
    <property type="match status" value="1"/>
</dbReference>
<evidence type="ECO:0000256" key="3">
    <source>
        <dbReference type="ARBA" id="ARBA00022840"/>
    </source>
</evidence>
<dbReference type="Pfam" id="PF00012">
    <property type="entry name" value="HSP70"/>
    <property type="match status" value="1"/>
</dbReference>
<organism evidence="6 7">
    <name type="scientific">Panagrolaimus superbus</name>
    <dbReference type="NCBI Taxonomy" id="310955"/>
    <lineage>
        <taxon>Eukaryota</taxon>
        <taxon>Metazoa</taxon>
        <taxon>Ecdysozoa</taxon>
        <taxon>Nematoda</taxon>
        <taxon>Chromadorea</taxon>
        <taxon>Rhabditida</taxon>
        <taxon>Tylenchina</taxon>
        <taxon>Panagrolaimomorpha</taxon>
        <taxon>Panagrolaimoidea</taxon>
        <taxon>Panagrolaimidae</taxon>
        <taxon>Panagrolaimus</taxon>
    </lineage>
</organism>
<dbReference type="PANTHER" id="PTHR45639:SF3">
    <property type="entry name" value="HYPOXIA UP-REGULATED PROTEIN 1"/>
    <property type="match status" value="1"/>
</dbReference>
<evidence type="ECO:0000256" key="1">
    <source>
        <dbReference type="ARBA" id="ARBA00007381"/>
    </source>
</evidence>
<dbReference type="AlphaFoldDB" id="A0A914ZEZ3"/>
<dbReference type="PANTHER" id="PTHR45639">
    <property type="entry name" value="HSC70CB, ISOFORM G-RELATED"/>
    <property type="match status" value="1"/>
</dbReference>
<keyword evidence="4" id="KW-0143">Chaperone</keyword>
<dbReference type="GO" id="GO:0140662">
    <property type="term" value="F:ATP-dependent protein folding chaperone"/>
    <property type="evidence" value="ECO:0007669"/>
    <property type="project" value="InterPro"/>
</dbReference>
<accession>A0A914ZEZ3</accession>
<dbReference type="GO" id="GO:0005524">
    <property type="term" value="F:ATP binding"/>
    <property type="evidence" value="ECO:0007669"/>
    <property type="project" value="UniProtKB-KW"/>
</dbReference>
<evidence type="ECO:0000256" key="2">
    <source>
        <dbReference type="ARBA" id="ARBA00022741"/>
    </source>
</evidence>
<evidence type="ECO:0000256" key="4">
    <source>
        <dbReference type="ARBA" id="ARBA00023186"/>
    </source>
</evidence>
<keyword evidence="3" id="KW-0067">ATP-binding</keyword>
<keyword evidence="6" id="KW-1185">Reference proteome</keyword>
<dbReference type="InterPro" id="IPR013126">
    <property type="entry name" value="Hsp_70_fam"/>
</dbReference>
<dbReference type="Proteomes" id="UP000887577">
    <property type="component" value="Unplaced"/>
</dbReference>
<comment type="similarity">
    <text evidence="1">Belongs to the heat shock protein 70 family.</text>
</comment>
<dbReference type="WBParaSite" id="PSU_v2.g8852.t1">
    <property type="protein sequence ID" value="PSU_v2.g8852.t1"/>
    <property type="gene ID" value="PSU_v2.g8852"/>
</dbReference>
<name>A0A914ZEZ3_9BILA</name>